<dbReference type="InterPro" id="IPR013653">
    <property type="entry name" value="GCN5-like_dom"/>
</dbReference>
<dbReference type="Pfam" id="PF08445">
    <property type="entry name" value="FR47"/>
    <property type="match status" value="1"/>
</dbReference>
<dbReference type="EMBL" id="CP109441">
    <property type="protein sequence ID" value="WUV48676.1"/>
    <property type="molecule type" value="Genomic_DNA"/>
</dbReference>
<evidence type="ECO:0000313" key="2">
    <source>
        <dbReference type="EMBL" id="WUV48676.1"/>
    </source>
</evidence>
<keyword evidence="2" id="KW-0808">Transferase</keyword>
<evidence type="ECO:0000259" key="1">
    <source>
        <dbReference type="PROSITE" id="PS51186"/>
    </source>
</evidence>
<dbReference type="EC" id="2.3.1.-" evidence="2"/>
<dbReference type="PROSITE" id="PS51186">
    <property type="entry name" value="GNAT"/>
    <property type="match status" value="1"/>
</dbReference>
<reference evidence="2" key="1">
    <citation type="submission" date="2022-10" db="EMBL/GenBank/DDBJ databases">
        <title>The complete genomes of actinobacterial strains from the NBC collection.</title>
        <authorList>
            <person name="Joergensen T.S."/>
            <person name="Alvarez Arevalo M."/>
            <person name="Sterndorff E.B."/>
            <person name="Faurdal D."/>
            <person name="Vuksanovic O."/>
            <person name="Mourched A.-S."/>
            <person name="Charusanti P."/>
            <person name="Shaw S."/>
            <person name="Blin K."/>
            <person name="Weber T."/>
        </authorList>
    </citation>
    <scope>NUCLEOTIDE SEQUENCE</scope>
    <source>
        <strain evidence="2">NBC_01482</strain>
    </source>
</reference>
<proteinExistence type="predicted"/>
<name>A0ABZ1Z057_9NOCA</name>
<keyword evidence="2" id="KW-0012">Acyltransferase</keyword>
<protein>
    <submittedName>
        <fullName evidence="2">GNAT family N-acetyltransferase</fullName>
        <ecNumber evidence="2">2.3.1.-</ecNumber>
    </submittedName>
</protein>
<keyword evidence="3" id="KW-1185">Reference proteome</keyword>
<dbReference type="InterPro" id="IPR016181">
    <property type="entry name" value="Acyl_CoA_acyltransferase"/>
</dbReference>
<dbReference type="Proteomes" id="UP001432062">
    <property type="component" value="Chromosome"/>
</dbReference>
<gene>
    <name evidence="2" type="ORF">OG563_11065</name>
</gene>
<dbReference type="Gene3D" id="3.40.630.30">
    <property type="match status" value="1"/>
</dbReference>
<dbReference type="InterPro" id="IPR000182">
    <property type="entry name" value="GNAT_dom"/>
</dbReference>
<dbReference type="GO" id="GO:0016746">
    <property type="term" value="F:acyltransferase activity"/>
    <property type="evidence" value="ECO:0007669"/>
    <property type="project" value="UniProtKB-KW"/>
</dbReference>
<evidence type="ECO:0000313" key="3">
    <source>
        <dbReference type="Proteomes" id="UP001432062"/>
    </source>
</evidence>
<dbReference type="SUPFAM" id="SSF55729">
    <property type="entry name" value="Acyl-CoA N-acyltransferases (Nat)"/>
    <property type="match status" value="1"/>
</dbReference>
<organism evidence="2 3">
    <name type="scientific">Nocardia vinacea</name>
    <dbReference type="NCBI Taxonomy" id="96468"/>
    <lineage>
        <taxon>Bacteria</taxon>
        <taxon>Bacillati</taxon>
        <taxon>Actinomycetota</taxon>
        <taxon>Actinomycetes</taxon>
        <taxon>Mycobacteriales</taxon>
        <taxon>Nocardiaceae</taxon>
        <taxon>Nocardia</taxon>
    </lineage>
</organism>
<accession>A0ABZ1Z057</accession>
<dbReference type="RefSeq" id="WP_327093484.1">
    <property type="nucleotide sequence ID" value="NZ_CP109149.1"/>
</dbReference>
<sequence length="283" mass="30918">MRIEITADAARFRSLAESFLLRDPLRHTVITTGIANHLTGMQVDADCSRFLSVHDDDATVIGAAMRAAGRGVYLGELPTGSVVPVADAMAEVAADAGGVEGATDDATEFAEHWGKQHGVGYREMYSTRLYRLADLNFPDAPGTARRATDSDVGLCVEWTEAMRLESGMPPPTLTAIAIRNRIATGRWWLWERDGEPVSLAAHQIPVFGWSRIGPVYTPPAHRGNGYAGILTAHVSRTLRWNNLNVCLFADIANSTANRIYRAIGFEPVRDFVDYQFTSATITP</sequence>
<feature type="domain" description="N-acetyltransferase" evidence="1">
    <location>
        <begin position="142"/>
        <end position="283"/>
    </location>
</feature>